<reference evidence="1 2" key="1">
    <citation type="submission" date="2019-05" db="EMBL/GenBank/DDBJ databases">
        <title>Complete genome sequencing of Anaerostipes rhamnosivorans.</title>
        <authorList>
            <person name="Bui T.P.N."/>
            <person name="de Vos W.M."/>
        </authorList>
    </citation>
    <scope>NUCLEOTIDE SEQUENCE [LARGE SCALE GENOMIC DNA]</scope>
    <source>
        <strain evidence="1 2">1y2</strain>
    </source>
</reference>
<dbReference type="EMBL" id="CP040058">
    <property type="protein sequence ID" value="QCP33702.1"/>
    <property type="molecule type" value="Genomic_DNA"/>
</dbReference>
<evidence type="ECO:0000313" key="1">
    <source>
        <dbReference type="EMBL" id="QCP33702.1"/>
    </source>
</evidence>
<dbReference type="Pfam" id="PF12643">
    <property type="entry name" value="MazG-like"/>
    <property type="match status" value="1"/>
</dbReference>
<name>A0A4P8I898_9FIRM</name>
<accession>A0A4P8I898</accession>
<dbReference type="GO" id="GO:0047429">
    <property type="term" value="F:nucleoside triphosphate diphosphatase activity"/>
    <property type="evidence" value="ECO:0007669"/>
    <property type="project" value="InterPro"/>
</dbReference>
<keyword evidence="2" id="KW-1185">Reference proteome</keyword>
<proteinExistence type="predicted"/>
<sequence length="121" mass="14559">MDTIKYLTEEVQRFCEDRDWDQFHGPKDLAIGLSTESNELLDLFRFKSEDQMREMMRPGASREHISEELADVFFFLLRFSQMYGFDLKDCLMDKLDKNAEKYPEDQVRGKNLKYTELVRER</sequence>
<dbReference type="Proteomes" id="UP000298653">
    <property type="component" value="Chromosome"/>
</dbReference>
<protein>
    <recommendedName>
        <fullName evidence="3">Nucleotide pyrophosphohydrolase</fullName>
    </recommendedName>
</protein>
<dbReference type="KEGG" id="arf:AR1Y2_0248"/>
<dbReference type="InterPro" id="IPR025984">
    <property type="entry name" value="DCTPP"/>
</dbReference>
<dbReference type="Gene3D" id="1.10.287.1080">
    <property type="entry name" value="MazG-like"/>
    <property type="match status" value="1"/>
</dbReference>
<dbReference type="SUPFAM" id="SSF101386">
    <property type="entry name" value="all-alpha NTP pyrophosphatases"/>
    <property type="match status" value="1"/>
</dbReference>
<evidence type="ECO:0000313" key="2">
    <source>
        <dbReference type="Proteomes" id="UP000298653"/>
    </source>
</evidence>
<dbReference type="RefSeq" id="WP_137327342.1">
    <property type="nucleotide sequence ID" value="NZ_CP040058.1"/>
</dbReference>
<dbReference type="PANTHER" id="PTHR46523">
    <property type="entry name" value="DCTP PYROPHOSPHATASE 1"/>
    <property type="match status" value="1"/>
</dbReference>
<evidence type="ECO:0008006" key="3">
    <source>
        <dbReference type="Google" id="ProtNLM"/>
    </source>
</evidence>
<dbReference type="GO" id="GO:0009143">
    <property type="term" value="P:nucleoside triphosphate catabolic process"/>
    <property type="evidence" value="ECO:0007669"/>
    <property type="project" value="InterPro"/>
</dbReference>
<dbReference type="OrthoDB" id="9791898at2"/>
<dbReference type="InterPro" id="IPR052555">
    <property type="entry name" value="dCTP_Pyrophosphatase"/>
</dbReference>
<dbReference type="PANTHER" id="PTHR46523:SF1">
    <property type="entry name" value="DCTP PYROPHOSPHATASE 1"/>
    <property type="match status" value="1"/>
</dbReference>
<dbReference type="AlphaFoldDB" id="A0A4P8I898"/>
<dbReference type="PIRSF" id="PIRSF029826">
    <property type="entry name" value="UCP029826_pph"/>
    <property type="match status" value="1"/>
</dbReference>
<gene>
    <name evidence="1" type="ORF">AR1Y2_0248</name>
</gene>
<dbReference type="CDD" id="cd11537">
    <property type="entry name" value="NTP-PPase_RS21-C6_like"/>
    <property type="match status" value="1"/>
</dbReference>
<organism evidence="1 2">
    <name type="scientific">Anaerostipes rhamnosivorans</name>
    <dbReference type="NCBI Taxonomy" id="1229621"/>
    <lineage>
        <taxon>Bacteria</taxon>
        <taxon>Bacillati</taxon>
        <taxon>Bacillota</taxon>
        <taxon>Clostridia</taxon>
        <taxon>Lachnospirales</taxon>
        <taxon>Lachnospiraceae</taxon>
        <taxon>Anaerostipes</taxon>
    </lineage>
</organism>